<dbReference type="EC" id="2.7.13.3" evidence="3"/>
<dbReference type="Gene3D" id="3.30.565.10">
    <property type="entry name" value="Histidine kinase-like ATPase, C-terminal domain"/>
    <property type="match status" value="1"/>
</dbReference>
<evidence type="ECO:0000256" key="6">
    <source>
        <dbReference type="ARBA" id="ARBA00022679"/>
    </source>
</evidence>
<dbReference type="GO" id="GO:0005886">
    <property type="term" value="C:plasma membrane"/>
    <property type="evidence" value="ECO:0007669"/>
    <property type="project" value="UniProtKB-SubCell"/>
</dbReference>
<evidence type="ECO:0000259" key="14">
    <source>
        <dbReference type="PROSITE" id="PS50885"/>
    </source>
</evidence>
<protein>
    <recommendedName>
        <fullName evidence="3">histidine kinase</fullName>
        <ecNumber evidence="3">2.7.13.3</ecNumber>
    </recommendedName>
</protein>
<evidence type="ECO:0000256" key="2">
    <source>
        <dbReference type="ARBA" id="ARBA00004651"/>
    </source>
</evidence>
<dbReference type="PANTHER" id="PTHR34220">
    <property type="entry name" value="SENSOR HISTIDINE KINASE YPDA"/>
    <property type="match status" value="1"/>
</dbReference>
<dbReference type="CDD" id="cd12912">
    <property type="entry name" value="PDC2_MCP_like"/>
    <property type="match status" value="1"/>
</dbReference>
<feature type="domain" description="HAMP" evidence="14">
    <location>
        <begin position="318"/>
        <end position="370"/>
    </location>
</feature>
<dbReference type="PROSITE" id="PS50109">
    <property type="entry name" value="HIS_KIN"/>
    <property type="match status" value="1"/>
</dbReference>
<gene>
    <name evidence="15" type="ORF">DFR58_103110</name>
</gene>
<evidence type="ECO:0000256" key="5">
    <source>
        <dbReference type="ARBA" id="ARBA00022553"/>
    </source>
</evidence>
<organism evidence="15 16">
    <name type="scientific">Anaerobacterium chartisolvens</name>
    <dbReference type="NCBI Taxonomy" id="1297424"/>
    <lineage>
        <taxon>Bacteria</taxon>
        <taxon>Bacillati</taxon>
        <taxon>Bacillota</taxon>
        <taxon>Clostridia</taxon>
        <taxon>Eubacteriales</taxon>
        <taxon>Oscillospiraceae</taxon>
        <taxon>Anaerobacterium</taxon>
    </lineage>
</organism>
<dbReference type="InterPro" id="IPR003660">
    <property type="entry name" value="HAMP_dom"/>
</dbReference>
<evidence type="ECO:0000256" key="4">
    <source>
        <dbReference type="ARBA" id="ARBA00022475"/>
    </source>
</evidence>
<dbReference type="InterPro" id="IPR033479">
    <property type="entry name" value="dCache_1"/>
</dbReference>
<evidence type="ECO:0000256" key="1">
    <source>
        <dbReference type="ARBA" id="ARBA00000085"/>
    </source>
</evidence>
<keyword evidence="5" id="KW-0597">Phosphoprotein</keyword>
<evidence type="ECO:0000313" key="16">
    <source>
        <dbReference type="Proteomes" id="UP000253034"/>
    </source>
</evidence>
<dbReference type="SUPFAM" id="SSF55874">
    <property type="entry name" value="ATPase domain of HSP90 chaperone/DNA topoisomerase II/histidine kinase"/>
    <property type="match status" value="1"/>
</dbReference>
<dbReference type="InterPro" id="IPR036890">
    <property type="entry name" value="HATPase_C_sf"/>
</dbReference>
<evidence type="ECO:0000256" key="3">
    <source>
        <dbReference type="ARBA" id="ARBA00012438"/>
    </source>
</evidence>
<evidence type="ECO:0000256" key="8">
    <source>
        <dbReference type="ARBA" id="ARBA00022777"/>
    </source>
</evidence>
<dbReference type="PROSITE" id="PS50885">
    <property type="entry name" value="HAMP"/>
    <property type="match status" value="1"/>
</dbReference>
<comment type="subcellular location">
    <subcellularLocation>
        <location evidence="2">Cell membrane</location>
        <topology evidence="2">Multi-pass membrane protein</topology>
    </subcellularLocation>
</comment>
<feature type="transmembrane region" description="Helical" evidence="12">
    <location>
        <begin position="296"/>
        <end position="321"/>
    </location>
</feature>
<feature type="transmembrane region" description="Helical" evidence="12">
    <location>
        <begin position="12"/>
        <end position="37"/>
    </location>
</feature>
<keyword evidence="11 12" id="KW-0472">Membrane</keyword>
<evidence type="ECO:0000256" key="7">
    <source>
        <dbReference type="ARBA" id="ARBA00022692"/>
    </source>
</evidence>
<feature type="domain" description="Histidine kinase" evidence="13">
    <location>
        <begin position="412"/>
        <end position="585"/>
    </location>
</feature>
<dbReference type="SMART" id="SM00304">
    <property type="entry name" value="HAMP"/>
    <property type="match status" value="1"/>
</dbReference>
<keyword evidence="7 12" id="KW-0812">Transmembrane</keyword>
<comment type="caution">
    <text evidence="15">The sequence shown here is derived from an EMBL/GenBank/DDBJ whole genome shotgun (WGS) entry which is preliminary data.</text>
</comment>
<dbReference type="InterPro" id="IPR050640">
    <property type="entry name" value="Bact_2-comp_sensor_kinase"/>
</dbReference>
<dbReference type="AlphaFoldDB" id="A0A369BDR0"/>
<evidence type="ECO:0000313" key="15">
    <source>
        <dbReference type="EMBL" id="RCX19365.1"/>
    </source>
</evidence>
<evidence type="ECO:0000256" key="10">
    <source>
        <dbReference type="ARBA" id="ARBA00023012"/>
    </source>
</evidence>
<keyword evidence="9 12" id="KW-1133">Transmembrane helix</keyword>
<accession>A0A369BDR0</accession>
<dbReference type="Pfam" id="PF02743">
    <property type="entry name" value="dCache_1"/>
    <property type="match status" value="1"/>
</dbReference>
<keyword evidence="8 15" id="KW-0418">Kinase</keyword>
<dbReference type="InterPro" id="IPR003594">
    <property type="entry name" value="HATPase_dom"/>
</dbReference>
<dbReference type="CDD" id="cd06225">
    <property type="entry name" value="HAMP"/>
    <property type="match status" value="1"/>
</dbReference>
<comment type="catalytic activity">
    <reaction evidence="1">
        <text>ATP + protein L-histidine = ADP + protein N-phospho-L-histidine.</text>
        <dbReference type="EC" id="2.7.13.3"/>
    </reaction>
</comment>
<evidence type="ECO:0000256" key="12">
    <source>
        <dbReference type="SAM" id="Phobius"/>
    </source>
</evidence>
<evidence type="ECO:0000256" key="11">
    <source>
        <dbReference type="ARBA" id="ARBA00023136"/>
    </source>
</evidence>
<keyword evidence="4" id="KW-1003">Cell membrane</keyword>
<dbReference type="EMBL" id="QPJT01000003">
    <property type="protein sequence ID" value="RCX19365.1"/>
    <property type="molecule type" value="Genomic_DNA"/>
</dbReference>
<keyword evidence="10" id="KW-0902">Two-component regulatory system</keyword>
<dbReference type="Pfam" id="PF00672">
    <property type="entry name" value="HAMP"/>
    <property type="match status" value="1"/>
</dbReference>
<dbReference type="SUPFAM" id="SSF158472">
    <property type="entry name" value="HAMP domain-like"/>
    <property type="match status" value="1"/>
</dbReference>
<dbReference type="PANTHER" id="PTHR34220:SF7">
    <property type="entry name" value="SENSOR HISTIDINE KINASE YPDA"/>
    <property type="match status" value="1"/>
</dbReference>
<dbReference type="SMART" id="SM00387">
    <property type="entry name" value="HATPase_c"/>
    <property type="match status" value="1"/>
</dbReference>
<proteinExistence type="predicted"/>
<keyword evidence="16" id="KW-1185">Reference proteome</keyword>
<keyword evidence="6" id="KW-0808">Transferase</keyword>
<dbReference type="Pfam" id="PF06580">
    <property type="entry name" value="His_kinase"/>
    <property type="match status" value="1"/>
</dbReference>
<evidence type="ECO:0000256" key="9">
    <source>
        <dbReference type="ARBA" id="ARBA00022989"/>
    </source>
</evidence>
<dbReference type="Pfam" id="PF02518">
    <property type="entry name" value="HATPase_c"/>
    <property type="match status" value="1"/>
</dbReference>
<reference evidence="15 16" key="1">
    <citation type="submission" date="2018-07" db="EMBL/GenBank/DDBJ databases">
        <title>Genomic Encyclopedia of Type Strains, Phase IV (KMG-IV): sequencing the most valuable type-strain genomes for metagenomic binning, comparative biology and taxonomic classification.</title>
        <authorList>
            <person name="Goeker M."/>
        </authorList>
    </citation>
    <scope>NUCLEOTIDE SEQUENCE [LARGE SCALE GENOMIC DNA]</scope>
    <source>
        <strain evidence="15 16">DSM 27016</strain>
    </source>
</reference>
<evidence type="ECO:0000259" key="13">
    <source>
        <dbReference type="PROSITE" id="PS50109"/>
    </source>
</evidence>
<dbReference type="Gene3D" id="3.30.450.20">
    <property type="entry name" value="PAS domain"/>
    <property type="match status" value="2"/>
</dbReference>
<dbReference type="InterPro" id="IPR005467">
    <property type="entry name" value="His_kinase_dom"/>
</dbReference>
<dbReference type="GO" id="GO:0000155">
    <property type="term" value="F:phosphorelay sensor kinase activity"/>
    <property type="evidence" value="ECO:0007669"/>
    <property type="project" value="InterPro"/>
</dbReference>
<sequence length="590" mass="67389">MLKVRFIGSFRFKLILMLVLLILIPLIVFSLLLFGWVKDIISEKYSESAIQSVRESAINIDYRLNDLKEFTNIIMTNSDFVTILKETGSKSDNAIAYENILRNFFTSREDIEGISVYSGDSFYYVGSNKGEKTEYNTGWFKNLSGSHGEIQWINTRLEKIKIMAGDFDKYYFSIGRKLVDLNTLEELGTMVVDIDEGVLEKSYKNLEGAGAVDIFIIDSQGKIISHPQKSMIGTDARDKLAVRKVMEDGRDFGKLSYREDYKDNMVIYSTCGTTGWKLVEVIPGNYLYSEIDKIKIIVIDIGIVYLVLAFCAALFFSVKLTKPMMHMMKKMKQAEGGNLNTRIDIVRKDELGHLGISFNNMLSKIKSLMEQQIEEERIKKEIELEALHAQINPHFLYNTLNTIKWMAKMQGAKNISSTVTALIKLLRVSINLSNEMITLREEIEYVKNYVLIQKIRFNEQFEINYSIDEDCMECRIPKLILQPVVENAIIYGAREDSSSHLNIEISAGRQGSGMWLKVSDNGPGIEEEALQRIFKTEKNVNKFSVVGLNNIVARIKHYFGEKYGIEITTEPGKGTSVLLNLPYNIERREA</sequence>
<dbReference type="RefSeq" id="WP_114296431.1">
    <property type="nucleotide sequence ID" value="NZ_QPJT01000003.1"/>
</dbReference>
<dbReference type="OrthoDB" id="9809348at2"/>
<dbReference type="InterPro" id="IPR010559">
    <property type="entry name" value="Sig_transdc_His_kin_internal"/>
</dbReference>
<dbReference type="Proteomes" id="UP000253034">
    <property type="component" value="Unassembled WGS sequence"/>
</dbReference>
<name>A0A369BDR0_9FIRM</name>
<dbReference type="Gene3D" id="6.10.340.10">
    <property type="match status" value="1"/>
</dbReference>